<evidence type="ECO:0000256" key="1">
    <source>
        <dbReference type="ARBA" id="ARBA00005123"/>
    </source>
</evidence>
<dbReference type="Pfam" id="PF00888">
    <property type="entry name" value="Cullin"/>
    <property type="match status" value="1"/>
</dbReference>
<dbReference type="InterPro" id="IPR016159">
    <property type="entry name" value="Cullin_repeat-like_dom_sf"/>
</dbReference>
<comment type="similarity">
    <text evidence="2">Belongs to the cullin family.</text>
</comment>
<comment type="caution">
    <text evidence="9">The sequence shown here is derived from an EMBL/GenBank/DDBJ whole genome shotgun (WGS) entry which is preliminary data.</text>
</comment>
<comment type="similarity">
    <text evidence="3">Belongs to the spermidine/spermine synthase family.</text>
</comment>
<evidence type="ECO:0000256" key="2">
    <source>
        <dbReference type="ARBA" id="ARBA00006019"/>
    </source>
</evidence>
<evidence type="ECO:0000259" key="8">
    <source>
        <dbReference type="PROSITE" id="PS51006"/>
    </source>
</evidence>
<dbReference type="EC" id="2.5.1.16" evidence="4"/>
<dbReference type="SUPFAM" id="SSF53659">
    <property type="entry name" value="Isocitrate/Isopropylmalate dehydrogenase-like"/>
    <property type="match status" value="1"/>
</dbReference>
<dbReference type="PROSITE" id="PS51006">
    <property type="entry name" value="PABS_2"/>
    <property type="match status" value="1"/>
</dbReference>
<dbReference type="Gene3D" id="3.40.50.150">
    <property type="entry name" value="Vaccinia Virus protein VP39"/>
    <property type="match status" value="1"/>
</dbReference>
<evidence type="ECO:0000256" key="3">
    <source>
        <dbReference type="ARBA" id="ARBA00007867"/>
    </source>
</evidence>
<evidence type="ECO:0000256" key="7">
    <source>
        <dbReference type="PROSITE-ProRule" id="PRU00354"/>
    </source>
</evidence>
<comment type="caution">
    <text evidence="7">Lacks conserved residue(s) required for the propagation of feature annotation.</text>
</comment>
<protein>
    <recommendedName>
        <fullName evidence="4">spermidine synthase</fullName>
        <ecNumber evidence="4">2.5.1.16</ecNumber>
    </recommendedName>
</protein>
<dbReference type="EMBL" id="JBBPBN010000073">
    <property type="protein sequence ID" value="KAK8984943.1"/>
    <property type="molecule type" value="Genomic_DNA"/>
</dbReference>
<evidence type="ECO:0000256" key="5">
    <source>
        <dbReference type="ARBA" id="ARBA00022679"/>
    </source>
</evidence>
<dbReference type="PANTHER" id="PTHR11558">
    <property type="entry name" value="SPERMIDINE/SPERMINE SYNTHASE"/>
    <property type="match status" value="1"/>
</dbReference>
<comment type="pathway">
    <text evidence="1">Amine and polyamine biosynthesis; spermidine biosynthesis; spermidine from putrescine: step 1/1.</text>
</comment>
<feature type="domain" description="PABS" evidence="8">
    <location>
        <begin position="89"/>
        <end position="176"/>
    </location>
</feature>
<dbReference type="InterPro" id="IPR030374">
    <property type="entry name" value="PABS"/>
</dbReference>
<dbReference type="InterPro" id="IPR029063">
    <property type="entry name" value="SAM-dependent_MTases_sf"/>
</dbReference>
<dbReference type="InterPro" id="IPR001045">
    <property type="entry name" value="Spermi_synthase"/>
</dbReference>
<reference evidence="9 10" key="1">
    <citation type="journal article" date="2024" name="G3 (Bethesda)">
        <title>Genome assembly of Hibiscus sabdariffa L. provides insights into metabolisms of medicinal natural products.</title>
        <authorList>
            <person name="Kim T."/>
        </authorList>
    </citation>
    <scope>NUCLEOTIDE SEQUENCE [LARGE SCALE GENOMIC DNA]</scope>
    <source>
        <strain evidence="9">TK-2024</strain>
        <tissue evidence="9">Old leaves</tissue>
    </source>
</reference>
<accession>A0ABR2P930</accession>
<dbReference type="InterPro" id="IPR001373">
    <property type="entry name" value="Cullin_N"/>
</dbReference>
<evidence type="ECO:0000256" key="4">
    <source>
        <dbReference type="ARBA" id="ARBA00012455"/>
    </source>
</evidence>
<dbReference type="PANTHER" id="PTHR11558:SF11">
    <property type="entry name" value="SPERMIDINE SYNTHASE"/>
    <property type="match status" value="1"/>
</dbReference>
<gene>
    <name evidence="9" type="ORF">V6N11_073093</name>
</gene>
<organism evidence="9 10">
    <name type="scientific">Hibiscus sabdariffa</name>
    <name type="common">roselle</name>
    <dbReference type="NCBI Taxonomy" id="183260"/>
    <lineage>
        <taxon>Eukaryota</taxon>
        <taxon>Viridiplantae</taxon>
        <taxon>Streptophyta</taxon>
        <taxon>Embryophyta</taxon>
        <taxon>Tracheophyta</taxon>
        <taxon>Spermatophyta</taxon>
        <taxon>Magnoliopsida</taxon>
        <taxon>eudicotyledons</taxon>
        <taxon>Gunneridae</taxon>
        <taxon>Pentapetalae</taxon>
        <taxon>rosids</taxon>
        <taxon>malvids</taxon>
        <taxon>Malvales</taxon>
        <taxon>Malvaceae</taxon>
        <taxon>Malvoideae</taxon>
        <taxon>Hibiscus</taxon>
    </lineage>
</organism>
<dbReference type="SUPFAM" id="SSF53335">
    <property type="entry name" value="S-adenosyl-L-methionine-dependent methyltransferases"/>
    <property type="match status" value="1"/>
</dbReference>
<dbReference type="SUPFAM" id="SSF74788">
    <property type="entry name" value="Cullin repeat-like"/>
    <property type="match status" value="1"/>
</dbReference>
<keyword evidence="10" id="KW-1185">Reference proteome</keyword>
<sequence>MDGIVEYAMKWEEEYIWTYKNYEEDIQSDLLAQGFGSFVHKLEVAYIEKLGLNFWWDNVINFSKILELVHKEKSSKAIKRGVMKNIIKMIMNLSSFVYQENFKEPFFEVFTEFYKVESMAALSSIYGKVLVLDGWIQIRERDECAYQEMITHLPLCSIPNSEKVLVIVAGDGVAFF</sequence>
<keyword evidence="5 7" id="KW-0808">Transferase</keyword>
<dbReference type="Pfam" id="PF01564">
    <property type="entry name" value="Spermine_synth"/>
    <property type="match status" value="1"/>
</dbReference>
<evidence type="ECO:0000256" key="6">
    <source>
        <dbReference type="ARBA" id="ARBA00049307"/>
    </source>
</evidence>
<comment type="catalytic activity">
    <reaction evidence="6">
        <text>S-adenosyl 3-(methylsulfanyl)propylamine + putrescine = S-methyl-5'-thioadenosine + spermidine + H(+)</text>
        <dbReference type="Rhea" id="RHEA:12721"/>
        <dbReference type="ChEBI" id="CHEBI:15378"/>
        <dbReference type="ChEBI" id="CHEBI:17509"/>
        <dbReference type="ChEBI" id="CHEBI:57443"/>
        <dbReference type="ChEBI" id="CHEBI:57834"/>
        <dbReference type="ChEBI" id="CHEBI:326268"/>
        <dbReference type="EC" id="2.5.1.16"/>
    </reaction>
</comment>
<name>A0ABR2P930_9ROSI</name>
<dbReference type="Gene3D" id="1.20.1310.10">
    <property type="entry name" value="Cullin Repeats"/>
    <property type="match status" value="1"/>
</dbReference>
<dbReference type="Proteomes" id="UP001396334">
    <property type="component" value="Unassembled WGS sequence"/>
</dbReference>
<proteinExistence type="inferred from homology"/>
<evidence type="ECO:0000313" key="9">
    <source>
        <dbReference type="EMBL" id="KAK8984943.1"/>
    </source>
</evidence>
<evidence type="ECO:0000313" key="10">
    <source>
        <dbReference type="Proteomes" id="UP001396334"/>
    </source>
</evidence>
<keyword evidence="7" id="KW-0620">Polyamine biosynthesis</keyword>